<protein>
    <recommendedName>
        <fullName evidence="5">Secreted protein</fullName>
    </recommendedName>
</protein>
<comment type="caution">
    <text evidence="3">The sequence shown here is derived from an EMBL/GenBank/DDBJ whole genome shotgun (WGS) entry which is preliminary data.</text>
</comment>
<dbReference type="AlphaFoldDB" id="A0A9N9LPH8"/>
<evidence type="ECO:0000256" key="2">
    <source>
        <dbReference type="SAM" id="SignalP"/>
    </source>
</evidence>
<organism evidence="3 4">
    <name type="scientific">Hymenoscyphus albidus</name>
    <dbReference type="NCBI Taxonomy" id="595503"/>
    <lineage>
        <taxon>Eukaryota</taxon>
        <taxon>Fungi</taxon>
        <taxon>Dikarya</taxon>
        <taxon>Ascomycota</taxon>
        <taxon>Pezizomycotina</taxon>
        <taxon>Leotiomycetes</taxon>
        <taxon>Helotiales</taxon>
        <taxon>Helotiaceae</taxon>
        <taxon>Hymenoscyphus</taxon>
    </lineage>
</organism>
<feature type="chain" id="PRO_5040402626" description="Secreted protein" evidence="2">
    <location>
        <begin position="16"/>
        <end position="122"/>
    </location>
</feature>
<sequence length="122" mass="13199">MFIFLFRPLPSFAIAAYIVAYAKEIGRGTWIATKGCRGVDSAALVAPRGDAAWTSGFDSNAPECPERSRPLPDTAMKTKKTTVVEDVARSAPKTISNLEVLASYSLSQKKVSYRSLALLSAR</sequence>
<evidence type="ECO:0000313" key="4">
    <source>
        <dbReference type="Proteomes" id="UP000701801"/>
    </source>
</evidence>
<gene>
    <name evidence="3" type="ORF">HYALB_00000770</name>
</gene>
<feature type="region of interest" description="Disordered" evidence="1">
    <location>
        <begin position="57"/>
        <end position="76"/>
    </location>
</feature>
<accession>A0A9N9LPH8</accession>
<proteinExistence type="predicted"/>
<evidence type="ECO:0000256" key="1">
    <source>
        <dbReference type="SAM" id="MobiDB-lite"/>
    </source>
</evidence>
<dbReference type="EMBL" id="CAJVRM010000240">
    <property type="protein sequence ID" value="CAG8978098.1"/>
    <property type="molecule type" value="Genomic_DNA"/>
</dbReference>
<reference evidence="3" key="1">
    <citation type="submission" date="2021-07" db="EMBL/GenBank/DDBJ databases">
        <authorList>
            <person name="Durling M."/>
        </authorList>
    </citation>
    <scope>NUCLEOTIDE SEQUENCE</scope>
</reference>
<feature type="signal peptide" evidence="2">
    <location>
        <begin position="1"/>
        <end position="15"/>
    </location>
</feature>
<evidence type="ECO:0008006" key="5">
    <source>
        <dbReference type="Google" id="ProtNLM"/>
    </source>
</evidence>
<name>A0A9N9LPH8_9HELO</name>
<evidence type="ECO:0000313" key="3">
    <source>
        <dbReference type="EMBL" id="CAG8978098.1"/>
    </source>
</evidence>
<keyword evidence="4" id="KW-1185">Reference proteome</keyword>
<keyword evidence="2" id="KW-0732">Signal</keyword>
<dbReference type="Proteomes" id="UP000701801">
    <property type="component" value="Unassembled WGS sequence"/>
</dbReference>